<comment type="caution">
    <text evidence="2">The sequence shown here is derived from an EMBL/GenBank/DDBJ whole genome shotgun (WGS) entry which is preliminary data.</text>
</comment>
<feature type="transmembrane region" description="Helical" evidence="1">
    <location>
        <begin position="315"/>
        <end position="334"/>
    </location>
</feature>
<dbReference type="Pfam" id="PF09586">
    <property type="entry name" value="YfhO"/>
    <property type="match status" value="1"/>
</dbReference>
<accession>A0AAE5W9N3</accession>
<protein>
    <recommendedName>
        <fullName evidence="6">YfhO family protein</fullName>
    </recommendedName>
</protein>
<evidence type="ECO:0000313" key="5">
    <source>
        <dbReference type="Proteomes" id="UP000242704"/>
    </source>
</evidence>
<reference evidence="2" key="2">
    <citation type="submission" date="2018-03" db="EMBL/GenBank/DDBJ databases">
        <authorList>
            <person name="Naushad S."/>
        </authorList>
    </citation>
    <scope>NUCLEOTIDE SEQUENCE</scope>
    <source>
        <strain evidence="3">SNUC 105</strain>
        <strain evidence="2">SNUC 505</strain>
    </source>
</reference>
<dbReference type="EMBL" id="PZCM01000002">
    <property type="protein sequence ID" value="PTG28447.1"/>
    <property type="molecule type" value="Genomic_DNA"/>
</dbReference>
<keyword evidence="1" id="KW-0472">Membrane</keyword>
<feature type="transmembrane region" description="Helical" evidence="1">
    <location>
        <begin position="209"/>
        <end position="226"/>
    </location>
</feature>
<dbReference type="PANTHER" id="PTHR38454:SF1">
    <property type="entry name" value="INTEGRAL MEMBRANE PROTEIN"/>
    <property type="match status" value="1"/>
</dbReference>
<evidence type="ECO:0008006" key="6">
    <source>
        <dbReference type="Google" id="ProtNLM"/>
    </source>
</evidence>
<keyword evidence="1" id="KW-1133">Transmembrane helix</keyword>
<organism evidence="2 5">
    <name type="scientific">Staphylococcus chromogenes</name>
    <name type="common">Staphylococcus hyicus subsp. chromogenes</name>
    <dbReference type="NCBI Taxonomy" id="46126"/>
    <lineage>
        <taxon>Bacteria</taxon>
        <taxon>Bacillati</taxon>
        <taxon>Bacillota</taxon>
        <taxon>Bacilli</taxon>
        <taxon>Bacillales</taxon>
        <taxon>Staphylococcaceae</taxon>
        <taxon>Staphylococcus</taxon>
    </lineage>
</organism>
<feature type="transmembrane region" description="Helical" evidence="1">
    <location>
        <begin position="80"/>
        <end position="104"/>
    </location>
</feature>
<feature type="transmembrane region" description="Helical" evidence="1">
    <location>
        <begin position="157"/>
        <end position="178"/>
    </location>
</feature>
<gene>
    <name evidence="3" type="ORF">BU638_02265</name>
    <name evidence="2" type="ORF">BU653_00145</name>
</gene>
<dbReference type="InterPro" id="IPR018580">
    <property type="entry name" value="Uncharacterised_YfhO"/>
</dbReference>
<sequence length="868" mass="101597">MRKFKRPFLLGLAFLGLALVAHSYILFRFFKDGLLFTGPNDGIEQMVPIQMYLYQKWSEGTFFYATDFGLGGDFFTDLSYYFTTNFLFILNVIVVKCLHLLHLVQPNTLMFWFHNAIVVSILKCALVLAATYYYASYLKLNTSSKWVFASAFAFSPLYFRFTVYWPFFSDVFVLLPLLFASIERFFKTGKVGLFIIIVAFSLMNNFYFAYYQCLMGLLYFLFRLVFTHKTDVLSRRRATWIIIVSTILGFGSSLVFFFHGARSFFNNERVRFETKIPFFEPFNENTNIIFDNYLIVILIITIQALLTFKLYKHTYYKLFAILSLLTIVSAFIPYVDSIFNGFSAPQKRWHYLLAFATSGLIALYVHYFHTIKVRTYIWTSLFGFILVLISAYMYHKFVIWIVWVPIVFLIGLLSKTHVSSFFYKKGIYCYAISVIILALLVSSVFTKYQIFHQDHEKRANTFYVNASLYNTPVQQDLVQQMNAKKLPEERTDWRVNEQDNTPMYQHFKGLSLYSSIFDQQLIDLYYKNLMINIKEESVSRYQSTGGRANIASLFSVRYAMLKDYQTNLPEFFKPVKASGQYRMYENQQVLPAVRIMDHYYDARYLKTAIDREHAMIDGVVLNRKGEKYKPHASNLLSQVDVQDDAIQHLGRNQIKVQKVGGGYTLSLPQNLQKKFKDFYLVVHIKRGQPDSNHMIDVNGYQNNRLFNASKYRTGQYEQLYRVQPDKEGNIHIGLSPTGNYEFKILGLYGENYQTLENAPKEKIYASYQEGQSKIKVTLKKHKKGMMVLNAPYRKGMKAQVDGHPVTPQRVNYFMIGIPVDAQAKHIEITYRPPWFFTMIILSFIFALLSYLFSKYIYLKINKRKSEAY</sequence>
<feature type="transmembrane region" description="Helical" evidence="1">
    <location>
        <begin position="375"/>
        <end position="391"/>
    </location>
</feature>
<feature type="transmembrane region" description="Helical" evidence="1">
    <location>
        <begin position="238"/>
        <end position="258"/>
    </location>
</feature>
<dbReference type="RefSeq" id="WP_105965245.1">
    <property type="nucleotide sequence ID" value="NZ_CP133244.1"/>
</dbReference>
<feature type="transmembrane region" description="Helical" evidence="1">
    <location>
        <begin position="834"/>
        <end position="853"/>
    </location>
</feature>
<evidence type="ECO:0000313" key="3">
    <source>
        <dbReference type="EMBL" id="PTG28447.1"/>
    </source>
</evidence>
<evidence type="ECO:0000313" key="4">
    <source>
        <dbReference type="Proteomes" id="UP000242144"/>
    </source>
</evidence>
<feature type="transmembrane region" description="Helical" evidence="1">
    <location>
        <begin position="116"/>
        <end position="137"/>
    </location>
</feature>
<dbReference type="PANTHER" id="PTHR38454">
    <property type="entry name" value="INTEGRAL MEMBRANE PROTEIN-RELATED"/>
    <property type="match status" value="1"/>
</dbReference>
<name>A0AAE5W9N3_STACR</name>
<dbReference type="Proteomes" id="UP000242144">
    <property type="component" value="Unassembled WGS sequence"/>
</dbReference>
<keyword evidence="1" id="KW-0812">Transmembrane</keyword>
<dbReference type="AlphaFoldDB" id="A0AAE5W9N3"/>
<feature type="transmembrane region" description="Helical" evidence="1">
    <location>
        <begin position="288"/>
        <end position="308"/>
    </location>
</feature>
<reference evidence="4 5" key="1">
    <citation type="journal article" date="2016" name="Front. Microbiol.">
        <title>Comprehensive Phylogenetic Analysis of Bovine Non-aureus Staphylococci Species Based on Whole-Genome Sequencing.</title>
        <authorList>
            <person name="Naushad S."/>
            <person name="Barkema H.W."/>
            <person name="Luby C."/>
            <person name="Condas L.A."/>
            <person name="Nobrega D.B."/>
            <person name="Carson D.A."/>
            <person name="De Buck J."/>
        </authorList>
    </citation>
    <scope>NUCLEOTIDE SEQUENCE [LARGE SCALE GENOMIC DNA]</scope>
    <source>
        <strain evidence="3 4">SNUC 105</strain>
        <strain evidence="2 5">SNUC 505</strain>
    </source>
</reference>
<dbReference type="EMBL" id="PZBZ01000001">
    <property type="protein sequence ID" value="PTG17217.1"/>
    <property type="molecule type" value="Genomic_DNA"/>
</dbReference>
<feature type="transmembrane region" description="Helical" evidence="1">
    <location>
        <begin position="426"/>
        <end position="445"/>
    </location>
</feature>
<feature type="transmembrane region" description="Helical" evidence="1">
    <location>
        <begin position="397"/>
        <end position="414"/>
    </location>
</feature>
<proteinExistence type="predicted"/>
<evidence type="ECO:0000256" key="1">
    <source>
        <dbReference type="SAM" id="Phobius"/>
    </source>
</evidence>
<evidence type="ECO:0000313" key="2">
    <source>
        <dbReference type="EMBL" id="PTG17217.1"/>
    </source>
</evidence>
<feature type="transmembrane region" description="Helical" evidence="1">
    <location>
        <begin position="185"/>
        <end position="203"/>
    </location>
</feature>
<feature type="transmembrane region" description="Helical" evidence="1">
    <location>
        <begin position="349"/>
        <end position="368"/>
    </location>
</feature>
<dbReference type="Proteomes" id="UP000242704">
    <property type="component" value="Unassembled WGS sequence"/>
</dbReference>